<protein>
    <submittedName>
        <fullName evidence="1">Uncharacterized protein</fullName>
    </submittedName>
</protein>
<sequence>MPSTIAINSLFVISESIDRDFCIEWWRLDRGLIPLNTKRSVHSRSWPRVTTIEIFIARTELQERVDIADKFLERFGPTRLICSKFLQQNSVGFVE</sequence>
<proteinExistence type="predicted"/>
<dbReference type="Proteomes" id="UP000053237">
    <property type="component" value="Unassembled WGS sequence"/>
</dbReference>
<evidence type="ECO:0000313" key="1">
    <source>
        <dbReference type="EMBL" id="CCI11514.1"/>
    </source>
</evidence>
<evidence type="ECO:0000313" key="2">
    <source>
        <dbReference type="Proteomes" id="UP000053237"/>
    </source>
</evidence>
<comment type="caution">
    <text evidence="1">The sequence shown here is derived from an EMBL/GenBank/DDBJ whole genome shotgun (WGS) entry which is preliminary data.</text>
</comment>
<accession>A0A024FXZ6</accession>
<dbReference type="EMBL" id="CAIX01001145">
    <property type="protein sequence ID" value="CCI11514.1"/>
    <property type="molecule type" value="Genomic_DNA"/>
</dbReference>
<dbReference type="InParanoid" id="A0A024FXZ6"/>
<keyword evidence="2" id="KW-1185">Reference proteome</keyword>
<gene>
    <name evidence="1" type="ORF">BN9_130630</name>
</gene>
<dbReference type="AlphaFoldDB" id="A0A024FXZ6"/>
<reference evidence="1 2" key="1">
    <citation type="submission" date="2012-05" db="EMBL/GenBank/DDBJ databases">
        <title>Recombination and specialization in a pathogen metapopulation.</title>
        <authorList>
            <person name="Gardiner A."/>
            <person name="Kemen E."/>
            <person name="Schultz-Larsen T."/>
            <person name="MacLean D."/>
            <person name="Van Oosterhout C."/>
            <person name="Jones J.D.G."/>
        </authorList>
    </citation>
    <scope>NUCLEOTIDE SEQUENCE [LARGE SCALE GENOMIC DNA]</scope>
    <source>
        <strain evidence="1 2">Ac Nc2</strain>
    </source>
</reference>
<name>A0A024FXZ6_9STRA</name>
<organism evidence="1 2">
    <name type="scientific">Albugo candida</name>
    <dbReference type="NCBI Taxonomy" id="65357"/>
    <lineage>
        <taxon>Eukaryota</taxon>
        <taxon>Sar</taxon>
        <taxon>Stramenopiles</taxon>
        <taxon>Oomycota</taxon>
        <taxon>Peronosporomycetes</taxon>
        <taxon>Albuginales</taxon>
        <taxon>Albuginaceae</taxon>
        <taxon>Albugo</taxon>
    </lineage>
</organism>